<feature type="domain" description="NolW-like" evidence="18">
    <location>
        <begin position="294"/>
        <end position="425"/>
    </location>
</feature>
<evidence type="ECO:0000256" key="13">
    <source>
        <dbReference type="ARBA" id="ARBA00025897"/>
    </source>
</evidence>
<evidence type="ECO:0000256" key="15">
    <source>
        <dbReference type="SAM" id="MobiDB-lite"/>
    </source>
</evidence>
<feature type="domain" description="GspD-like N0" evidence="19">
    <location>
        <begin position="50"/>
        <end position="118"/>
    </location>
</feature>
<evidence type="ECO:0000256" key="1">
    <source>
        <dbReference type="ARBA" id="ARBA00004442"/>
    </source>
</evidence>
<accession>A0A246ITH8</accession>
<evidence type="ECO:0000256" key="3">
    <source>
        <dbReference type="ARBA" id="ARBA00014124"/>
    </source>
</evidence>
<feature type="domain" description="NolW-like" evidence="18">
    <location>
        <begin position="147"/>
        <end position="206"/>
    </location>
</feature>
<dbReference type="GO" id="GO:0015627">
    <property type="term" value="C:type II protein secretion system complex"/>
    <property type="evidence" value="ECO:0007669"/>
    <property type="project" value="InterPro"/>
</dbReference>
<evidence type="ECO:0000256" key="11">
    <source>
        <dbReference type="ARBA" id="ARBA00023287"/>
    </source>
</evidence>
<feature type="region of interest" description="Disordered" evidence="15">
    <location>
        <begin position="315"/>
        <end position="378"/>
    </location>
</feature>
<dbReference type="GO" id="GO:0030420">
    <property type="term" value="P:establishment of competence for transformation"/>
    <property type="evidence" value="ECO:0007669"/>
    <property type="project" value="UniProtKB-KW"/>
</dbReference>
<evidence type="ECO:0000256" key="6">
    <source>
        <dbReference type="ARBA" id="ARBA00022692"/>
    </source>
</evidence>
<feature type="compositionally biased region" description="Gly residues" evidence="15">
    <location>
        <begin position="340"/>
        <end position="373"/>
    </location>
</feature>
<keyword evidence="7 16" id="KW-0732">Signal</keyword>
<evidence type="ECO:0000256" key="12">
    <source>
        <dbReference type="ARBA" id="ARBA00024678"/>
    </source>
</evidence>
<dbReference type="InterPro" id="IPR013356">
    <property type="entry name" value="T2SS_GspD"/>
</dbReference>
<dbReference type="Proteomes" id="UP000197468">
    <property type="component" value="Unassembled WGS sequence"/>
</dbReference>
<proteinExistence type="inferred from homology"/>
<dbReference type="PANTHER" id="PTHR30332:SF24">
    <property type="entry name" value="SECRETIN GSPD-RELATED"/>
    <property type="match status" value="1"/>
</dbReference>
<keyword evidence="5" id="KW-1134">Transmembrane beta strand</keyword>
<feature type="signal peptide" evidence="16">
    <location>
        <begin position="1"/>
        <end position="28"/>
    </location>
</feature>
<comment type="caution">
    <text evidence="20">The sequence shown here is derived from an EMBL/GenBank/DDBJ whole genome shotgun (WGS) entry which is preliminary data.</text>
</comment>
<evidence type="ECO:0000256" key="5">
    <source>
        <dbReference type="ARBA" id="ARBA00022452"/>
    </source>
</evidence>
<feature type="domain" description="NolW-like" evidence="18">
    <location>
        <begin position="211"/>
        <end position="287"/>
    </location>
</feature>
<dbReference type="InterPro" id="IPR004846">
    <property type="entry name" value="T2SS/T3SS_dom"/>
</dbReference>
<dbReference type="InterPro" id="IPR050810">
    <property type="entry name" value="Bact_Secretion_Sys_Channel"/>
</dbReference>
<dbReference type="GO" id="GO:0009279">
    <property type="term" value="C:cell outer membrane"/>
    <property type="evidence" value="ECO:0007669"/>
    <property type="project" value="UniProtKB-SubCell"/>
</dbReference>
<evidence type="ECO:0000259" key="18">
    <source>
        <dbReference type="Pfam" id="PF03958"/>
    </source>
</evidence>
<dbReference type="AlphaFoldDB" id="A0A246ITH8"/>
<dbReference type="InterPro" id="IPR001775">
    <property type="entry name" value="GspD/PilQ"/>
</dbReference>
<comment type="subcellular location">
    <subcellularLocation>
        <location evidence="1 14">Cell outer membrane</location>
    </subcellularLocation>
</comment>
<dbReference type="PROSITE" id="PS00875">
    <property type="entry name" value="T2SP_D"/>
    <property type="match status" value="1"/>
</dbReference>
<comment type="similarity">
    <text evidence="2">Belongs to the bacterial secretin family. GSP D subfamily.</text>
</comment>
<organism evidence="20 21">
    <name type="scientific">Roseateles aquatilis</name>
    <dbReference type="NCBI Taxonomy" id="431061"/>
    <lineage>
        <taxon>Bacteria</taxon>
        <taxon>Pseudomonadati</taxon>
        <taxon>Pseudomonadota</taxon>
        <taxon>Betaproteobacteria</taxon>
        <taxon>Burkholderiales</taxon>
        <taxon>Sphaerotilaceae</taxon>
        <taxon>Roseateles</taxon>
    </lineage>
</organism>
<feature type="region of interest" description="Disordered" evidence="15">
    <location>
        <begin position="235"/>
        <end position="258"/>
    </location>
</feature>
<evidence type="ECO:0000256" key="10">
    <source>
        <dbReference type="ARBA" id="ARBA00023237"/>
    </source>
</evidence>
<dbReference type="Pfam" id="PF03958">
    <property type="entry name" value="Secretin_N"/>
    <property type="match status" value="3"/>
</dbReference>
<dbReference type="InterPro" id="IPR005644">
    <property type="entry name" value="NolW-like"/>
</dbReference>
<evidence type="ECO:0000313" key="20">
    <source>
        <dbReference type="EMBL" id="OWQ83531.1"/>
    </source>
</evidence>
<evidence type="ECO:0000256" key="2">
    <source>
        <dbReference type="ARBA" id="ARBA00006980"/>
    </source>
</evidence>
<dbReference type="Gene3D" id="3.30.1370.120">
    <property type="match status" value="3"/>
</dbReference>
<dbReference type="InterPro" id="IPR049371">
    <property type="entry name" value="GspD-like_N0"/>
</dbReference>
<evidence type="ECO:0000256" key="8">
    <source>
        <dbReference type="ARBA" id="ARBA00022927"/>
    </source>
</evidence>
<keyword evidence="21" id="KW-1185">Reference proteome</keyword>
<dbReference type="InterPro" id="IPR004845">
    <property type="entry name" value="T2SS_GspD_CS"/>
</dbReference>
<keyword evidence="10" id="KW-0998">Cell outer membrane</keyword>
<dbReference type="GO" id="GO:0015628">
    <property type="term" value="P:protein secretion by the type II secretion system"/>
    <property type="evidence" value="ECO:0007669"/>
    <property type="project" value="InterPro"/>
</dbReference>
<reference evidence="20 21" key="1">
    <citation type="journal article" date="2008" name="Int. J. Syst. Evol. Microbiol.">
        <title>Description of Roseateles aquatilis sp. nov. and Roseateles terrae sp. nov., in the class Betaproteobacteria, and emended description of the genus Roseateles.</title>
        <authorList>
            <person name="Gomila M."/>
            <person name="Bowien B."/>
            <person name="Falsen E."/>
            <person name="Moore E.R."/>
            <person name="Lalucat J."/>
        </authorList>
    </citation>
    <scope>NUCLEOTIDE SEQUENCE [LARGE SCALE GENOMIC DNA]</scope>
    <source>
        <strain evidence="20 21">CCUG 48205</strain>
    </source>
</reference>
<dbReference type="InterPro" id="IPR038591">
    <property type="entry name" value="NolW-like_sf"/>
</dbReference>
<feature type="chain" id="PRO_5012309350" description="Type IV pilus biogenesis and competence protein PilQ" evidence="16">
    <location>
        <begin position="29"/>
        <end position="762"/>
    </location>
</feature>
<keyword evidence="6" id="KW-0812">Transmembrane</keyword>
<sequence length="762" mass="78325">MSMNKHLMRPTALGMAISLIAGSLPLQAGAQGAQQNRRQPAVRASTPVTLNFVNTDIEAVSRAMSAALGKPILVDPRVKGTMTLTAEQPVPVQEAYLSYLAALRGMGFAMVESGGLLKLVPEAEAKLQAGNVTIAGESRARGDQVVTEIFKLNHENANNLVAVLRPLITPNNTINANPGNNSLVITDYAENLQRIRRIVAALDQPSNTDIEVIPLRNAVASDIVQLVQRLSEGGPATPGVAAAQGASGGNGSVQADPRSNSLIVRASNPARLAQLRAMIAKLDQPGADASANIRVIYLKNADAVRLATVLRAAFTSNNGSGSGSGTSGGGSTGNFASAQTGGGNSGSGFGGSNSSFGGGGSSGSSGSSGGGSGNASTQVSATAQVNTGGFVQADPATNSLIITAPEPMYRQIRAVVDQLDTRRAQVYVEALVVKVDASKLGQFGVQFNQLFGNKGDSTVSGFGTNFGTGYSNILNLTGAVAGGQTGAAAALASGQVPAGLNLGFLKKVGNFYTLGAVANALGSVSGTNVLSTPSLIVQDNEEADLLIGSNVPVITGNATTTSGTTTSPFQTFERRDVGLRLKVRTTVGENGTVRMKVYQENSSVVATVNSATQGPTFDKSAVETSVTLEDGQVLVLGGLMKDEYTDGEDKVPGLGDIPLIGNLFKNQSRKRIKSNLMIFLRPVVLRTPENATALTMDRYDAIRAYQQDSQPKSNLVLPDTGAPLLPEKPASAPGSVNPNQLPLPINPASSPAGSAPGNVPGR</sequence>
<comment type="subunit">
    <text evidence="13">Homododecamer. Tetramer of trimer.</text>
</comment>
<evidence type="ECO:0000256" key="9">
    <source>
        <dbReference type="ARBA" id="ARBA00023136"/>
    </source>
</evidence>
<evidence type="ECO:0000256" key="7">
    <source>
        <dbReference type="ARBA" id="ARBA00022729"/>
    </source>
</evidence>
<dbReference type="EMBL" id="NIOF01000020">
    <property type="protein sequence ID" value="OWQ83531.1"/>
    <property type="molecule type" value="Genomic_DNA"/>
</dbReference>
<name>A0A246ITH8_9BURK</name>
<evidence type="ECO:0000259" key="19">
    <source>
        <dbReference type="Pfam" id="PF21305"/>
    </source>
</evidence>
<keyword evidence="11" id="KW-0178">Competence</keyword>
<evidence type="ECO:0000256" key="14">
    <source>
        <dbReference type="RuleBase" id="RU004004"/>
    </source>
</evidence>
<protein>
    <recommendedName>
        <fullName evidence="3">Type IV pilus biogenesis and competence protein PilQ</fullName>
    </recommendedName>
</protein>
<feature type="domain" description="Type II/III secretion system secretin-like" evidence="17">
    <location>
        <begin position="522"/>
        <end position="685"/>
    </location>
</feature>
<dbReference type="NCBIfam" id="TIGR02517">
    <property type="entry name" value="type_II_gspD"/>
    <property type="match status" value="1"/>
</dbReference>
<dbReference type="PRINTS" id="PR00811">
    <property type="entry name" value="BCTERIALGSPD"/>
</dbReference>
<evidence type="ECO:0000256" key="16">
    <source>
        <dbReference type="SAM" id="SignalP"/>
    </source>
</evidence>
<comment type="function">
    <text evidence="12">Required for type IV pilus biogenesis and competence. Could function as a pore for exit of the pilus but also as a channel for entry of heme and antimicrobial agents and uptake of transforming DNA.</text>
</comment>
<dbReference type="Pfam" id="PF21305">
    <property type="entry name" value="type_II_gspD_N0"/>
    <property type="match status" value="1"/>
</dbReference>
<feature type="compositionally biased region" description="Gly residues" evidence="15">
    <location>
        <begin position="320"/>
        <end position="332"/>
    </location>
</feature>
<evidence type="ECO:0000313" key="21">
    <source>
        <dbReference type="Proteomes" id="UP000197468"/>
    </source>
</evidence>
<dbReference type="PANTHER" id="PTHR30332">
    <property type="entry name" value="PROBABLE GENERAL SECRETION PATHWAY PROTEIN D"/>
    <property type="match status" value="1"/>
</dbReference>
<feature type="region of interest" description="Disordered" evidence="15">
    <location>
        <begin position="708"/>
        <end position="762"/>
    </location>
</feature>
<evidence type="ECO:0000259" key="17">
    <source>
        <dbReference type="Pfam" id="PF00263"/>
    </source>
</evidence>
<keyword evidence="9" id="KW-0472">Membrane</keyword>
<evidence type="ECO:0000256" key="4">
    <source>
        <dbReference type="ARBA" id="ARBA00022448"/>
    </source>
</evidence>
<gene>
    <name evidence="20" type="primary">gspD</name>
    <name evidence="20" type="ORF">CDN99_25695</name>
</gene>
<keyword evidence="8" id="KW-0653">Protein transport</keyword>
<dbReference type="Pfam" id="PF00263">
    <property type="entry name" value="Secretin"/>
    <property type="match status" value="1"/>
</dbReference>
<keyword evidence="4 14" id="KW-0813">Transport</keyword>